<proteinExistence type="predicted"/>
<keyword evidence="2" id="KW-0812">Transmembrane</keyword>
<dbReference type="HOGENOM" id="CLU_430483_0_0_1"/>
<dbReference type="Gramene" id="ABO99583">
    <property type="protein sequence ID" value="ABO99583"/>
    <property type="gene ID" value="OSTLU_25533"/>
</dbReference>
<sequence>MREAELDVDSFRTDLFANRDRARQRRERRSRLGLMFTCALAIVALMIFVDNACAEAIMNDVGEAVMPKMRFQRQPHNTIANLGGWKKWTKKASKAAKKAADQAAAARAAAEAAARAAAERAAAEAAARAAAAKKAAEEAARRAAEEAAARAAAAEAAAKAAAEEAAAKAAAEAAAAKKAAEEAAAKAAAEAAAAKAAVAQAATDAYDAGKTLAGNTYSQTLSNVRNKFGDAKVNAYFGNQRDMLQNKYDSAKGFTDAAVNDMKSEVKELRKDLVGVAEMVVAFFNGLNCNIGPSTMTSFTTSLKNAFKSSGTADLVNKIKNEPSRFYRDMDAATCDLIWNTVFTSSSAAITTFGTAIKTLKSDCPALGGANPAFTLGFTLDVDVTFASRTGGIGTEIGVGFDMTGQKFCYVGGCVTAGRTFGSNSAANADLTPGLALSGYKELTSVPGECSLLDVGIDINLPTPIKVEGGGGLTYLYGGGMGDFVGLSYPMELGAGDPVPGADVSIKRGMCCTPICLKTDGTSCAPTNWKNPCPTMADPNAYLNLITTSSSAALGGERTLDMSHEDHTKYYRRIGDPKSHTYDAISERLSQSTIVASVLTISVLALAIVAHRRRVARKITADESTPLLEEACLKHE</sequence>
<dbReference type="OrthoDB" id="10472925at2759"/>
<dbReference type="EMBL" id="CP000594">
    <property type="protein sequence ID" value="ABO99583.1"/>
    <property type="molecule type" value="Genomic_DNA"/>
</dbReference>
<dbReference type="KEGG" id="olu:OSTLU_25533"/>
<feature type="coiled-coil region" evidence="1">
    <location>
        <begin position="115"/>
        <end position="197"/>
    </location>
</feature>
<evidence type="ECO:0000313" key="4">
    <source>
        <dbReference type="Proteomes" id="UP000001568"/>
    </source>
</evidence>
<keyword evidence="4" id="KW-1185">Reference proteome</keyword>
<feature type="transmembrane region" description="Helical" evidence="2">
    <location>
        <begin position="589"/>
        <end position="610"/>
    </location>
</feature>
<evidence type="ECO:0000256" key="1">
    <source>
        <dbReference type="SAM" id="Coils"/>
    </source>
</evidence>
<protein>
    <submittedName>
        <fullName evidence="3">Uncharacterized protein</fullName>
    </submittedName>
</protein>
<dbReference type="OMA" id="GMCCTPI"/>
<dbReference type="RefSeq" id="XP_001421290.1">
    <property type="nucleotide sequence ID" value="XM_001421253.1"/>
</dbReference>
<dbReference type="GeneID" id="5005263"/>
<dbReference type="Proteomes" id="UP000001568">
    <property type="component" value="Chromosome 14"/>
</dbReference>
<gene>
    <name evidence="3" type="ORF">OSTLU_25533</name>
</gene>
<feature type="transmembrane region" description="Helical" evidence="2">
    <location>
        <begin position="32"/>
        <end position="49"/>
    </location>
</feature>
<dbReference type="eggNOG" id="ENOG502S8Q8">
    <property type="taxonomic scope" value="Eukaryota"/>
</dbReference>
<keyword evidence="2" id="KW-1133">Transmembrane helix</keyword>
<reference evidence="3 4" key="1">
    <citation type="journal article" date="2007" name="Proc. Natl. Acad. Sci. U.S.A.">
        <title>The tiny eukaryote Ostreococcus provides genomic insights into the paradox of plankton speciation.</title>
        <authorList>
            <person name="Palenik B."/>
            <person name="Grimwood J."/>
            <person name="Aerts A."/>
            <person name="Rouze P."/>
            <person name="Salamov A."/>
            <person name="Putnam N."/>
            <person name="Dupont C."/>
            <person name="Jorgensen R."/>
            <person name="Derelle E."/>
            <person name="Rombauts S."/>
            <person name="Zhou K."/>
            <person name="Otillar R."/>
            <person name="Merchant S.S."/>
            <person name="Podell S."/>
            <person name="Gaasterland T."/>
            <person name="Napoli C."/>
            <person name="Gendler K."/>
            <person name="Manuell A."/>
            <person name="Tai V."/>
            <person name="Vallon O."/>
            <person name="Piganeau G."/>
            <person name="Jancek S."/>
            <person name="Heijde M."/>
            <person name="Jabbari K."/>
            <person name="Bowler C."/>
            <person name="Lohr M."/>
            <person name="Robbens S."/>
            <person name="Werner G."/>
            <person name="Dubchak I."/>
            <person name="Pazour G.J."/>
            <person name="Ren Q."/>
            <person name="Paulsen I."/>
            <person name="Delwiche C."/>
            <person name="Schmutz J."/>
            <person name="Rokhsar D."/>
            <person name="Van de Peer Y."/>
            <person name="Moreau H."/>
            <person name="Grigoriev I.V."/>
        </authorList>
    </citation>
    <scope>NUCLEOTIDE SEQUENCE [LARGE SCALE GENOMIC DNA]</scope>
    <source>
        <strain evidence="3 4">CCE9901</strain>
    </source>
</reference>
<accession>A4S7K7</accession>
<organism evidence="3 4">
    <name type="scientific">Ostreococcus lucimarinus (strain CCE9901)</name>
    <dbReference type="NCBI Taxonomy" id="436017"/>
    <lineage>
        <taxon>Eukaryota</taxon>
        <taxon>Viridiplantae</taxon>
        <taxon>Chlorophyta</taxon>
        <taxon>Mamiellophyceae</taxon>
        <taxon>Mamiellales</taxon>
        <taxon>Bathycoccaceae</taxon>
        <taxon>Ostreococcus</taxon>
    </lineage>
</organism>
<evidence type="ECO:0000313" key="3">
    <source>
        <dbReference type="EMBL" id="ABO99583.1"/>
    </source>
</evidence>
<evidence type="ECO:0000256" key="2">
    <source>
        <dbReference type="SAM" id="Phobius"/>
    </source>
</evidence>
<dbReference type="AlphaFoldDB" id="A4S7K7"/>
<name>A4S7K7_OSTLU</name>
<keyword evidence="2" id="KW-0472">Membrane</keyword>
<keyword evidence="1" id="KW-0175">Coiled coil</keyword>